<dbReference type="EMBL" id="QTSX02000010">
    <property type="protein sequence ID" value="KAJ9090269.1"/>
    <property type="molecule type" value="Genomic_DNA"/>
</dbReference>
<protein>
    <submittedName>
        <fullName evidence="1">Uncharacterized protein</fullName>
    </submittedName>
</protein>
<sequence>MIPETRKIECEPIYAADSLTLSQMKVFLMYLYQEYYHPHHLDLLLWFSYPSIMQEPPTIPLAQEAPSTQDFCKIGSVYITVLGLADQAVPHTGSWCP</sequence>
<name>A0ACC2UU76_9FUNG</name>
<evidence type="ECO:0000313" key="2">
    <source>
        <dbReference type="Proteomes" id="UP001165960"/>
    </source>
</evidence>
<reference evidence="1" key="1">
    <citation type="submission" date="2022-04" db="EMBL/GenBank/DDBJ databases">
        <title>Genome of the entomopathogenic fungus Entomophthora muscae.</title>
        <authorList>
            <person name="Elya C."/>
            <person name="Lovett B.R."/>
            <person name="Lee E."/>
            <person name="Macias A.M."/>
            <person name="Hajek A.E."/>
            <person name="De Bivort B.L."/>
            <person name="Kasson M.T."/>
            <person name="De Fine Licht H.H."/>
            <person name="Stajich J.E."/>
        </authorList>
    </citation>
    <scope>NUCLEOTIDE SEQUENCE</scope>
    <source>
        <strain evidence="1">Berkeley</strain>
    </source>
</reference>
<organism evidence="1 2">
    <name type="scientific">Entomophthora muscae</name>
    <dbReference type="NCBI Taxonomy" id="34485"/>
    <lineage>
        <taxon>Eukaryota</taxon>
        <taxon>Fungi</taxon>
        <taxon>Fungi incertae sedis</taxon>
        <taxon>Zoopagomycota</taxon>
        <taxon>Entomophthoromycotina</taxon>
        <taxon>Entomophthoromycetes</taxon>
        <taxon>Entomophthorales</taxon>
        <taxon>Entomophthoraceae</taxon>
        <taxon>Entomophthora</taxon>
    </lineage>
</organism>
<gene>
    <name evidence="1" type="ORF">DSO57_1004179</name>
</gene>
<accession>A0ACC2UU76</accession>
<proteinExistence type="predicted"/>
<keyword evidence="2" id="KW-1185">Reference proteome</keyword>
<dbReference type="Proteomes" id="UP001165960">
    <property type="component" value="Unassembled WGS sequence"/>
</dbReference>
<comment type="caution">
    <text evidence="1">The sequence shown here is derived from an EMBL/GenBank/DDBJ whole genome shotgun (WGS) entry which is preliminary data.</text>
</comment>
<evidence type="ECO:0000313" key="1">
    <source>
        <dbReference type="EMBL" id="KAJ9090269.1"/>
    </source>
</evidence>